<name>A0A0L0P398_CANAR</name>
<evidence type="ECO:0000313" key="2">
    <source>
        <dbReference type="Proteomes" id="UP000037122"/>
    </source>
</evidence>
<dbReference type="AlphaFoldDB" id="A0A0L0P398"/>
<dbReference type="EMBL" id="LGST01000016">
    <property type="protein sequence ID" value="KNE00847.1"/>
    <property type="molecule type" value="Genomic_DNA"/>
</dbReference>
<comment type="caution">
    <text evidence="1">The sequence shown here is derived from an EMBL/GenBank/DDBJ whole genome shotgun (WGS) entry which is preliminary data.</text>
</comment>
<gene>
    <name evidence="1" type="ORF">QG37_01713</name>
</gene>
<dbReference type="Proteomes" id="UP000037122">
    <property type="component" value="Unassembled WGS sequence"/>
</dbReference>
<organism evidence="1 2">
    <name type="scientific">Candidozyma auris</name>
    <name type="common">Yeast</name>
    <name type="synonym">Candida auris</name>
    <dbReference type="NCBI Taxonomy" id="498019"/>
    <lineage>
        <taxon>Eukaryota</taxon>
        <taxon>Fungi</taxon>
        <taxon>Dikarya</taxon>
        <taxon>Ascomycota</taxon>
        <taxon>Saccharomycotina</taxon>
        <taxon>Pichiomycetes</taxon>
        <taxon>Metschnikowiaceae</taxon>
        <taxon>Candidozyma</taxon>
    </lineage>
</organism>
<reference evidence="2" key="1">
    <citation type="journal article" date="2015" name="BMC Genomics">
        <title>Draft genome of a commonly misdiagnosed multidrug resistant pathogen Candida auris.</title>
        <authorList>
            <person name="Chatterjee S."/>
            <person name="Alampalli S.V."/>
            <person name="Nageshan R.K."/>
            <person name="Chettiar S.T."/>
            <person name="Joshi S."/>
            <person name="Tatu U.S."/>
        </authorList>
    </citation>
    <scope>NUCLEOTIDE SEQUENCE [LARGE SCALE GENOMIC DNA]</scope>
    <source>
        <strain evidence="2">6684</strain>
    </source>
</reference>
<dbReference type="VEuPathDB" id="FungiDB:QG37_01713"/>
<evidence type="ECO:0000313" key="1">
    <source>
        <dbReference type="EMBL" id="KNE00847.1"/>
    </source>
</evidence>
<protein>
    <submittedName>
        <fullName evidence="1">Uncharacterized protein</fullName>
    </submittedName>
</protein>
<proteinExistence type="predicted"/>
<sequence length="70" mass="8263">MKMATKPVWAYLTRCQRKEAVKMPLGSVFAIVTENWNLNEILNCAQGCALSRRLKVSQERTTWQFKSKWW</sequence>
<accession>A0A0L0P398</accession>